<organism evidence="3 4">
    <name type="scientific">Acinetobacter rudis CIP 110305</name>
    <dbReference type="NCBI Taxonomy" id="421052"/>
    <lineage>
        <taxon>Bacteria</taxon>
        <taxon>Pseudomonadati</taxon>
        <taxon>Pseudomonadota</taxon>
        <taxon>Gammaproteobacteria</taxon>
        <taxon>Moraxellales</taxon>
        <taxon>Moraxellaceae</taxon>
        <taxon>Acinetobacter</taxon>
    </lineage>
</organism>
<dbReference type="SUPFAM" id="SSF53756">
    <property type="entry name" value="UDP-Glycosyltransferase/glycogen phosphorylase"/>
    <property type="match status" value="1"/>
</dbReference>
<name>S3MN86_9GAMM</name>
<proteinExistence type="predicted"/>
<gene>
    <name evidence="3" type="ORF">F945_03646</name>
</gene>
<accession>S3MN86</accession>
<dbReference type="eggNOG" id="COG0438">
    <property type="taxonomic scope" value="Bacteria"/>
</dbReference>
<protein>
    <recommendedName>
        <fullName evidence="5">Glycosyltransferase</fullName>
    </recommendedName>
</protein>
<dbReference type="AlphaFoldDB" id="S3MN86"/>
<dbReference type="Pfam" id="PF00534">
    <property type="entry name" value="Glycos_transf_1"/>
    <property type="match status" value="1"/>
</dbReference>
<dbReference type="PANTHER" id="PTHR12526">
    <property type="entry name" value="GLYCOSYLTRANSFERASE"/>
    <property type="match status" value="1"/>
</dbReference>
<dbReference type="InterPro" id="IPR001296">
    <property type="entry name" value="Glyco_trans_1"/>
</dbReference>
<dbReference type="PANTHER" id="PTHR12526:SF630">
    <property type="entry name" value="GLYCOSYLTRANSFERASE"/>
    <property type="match status" value="1"/>
</dbReference>
<dbReference type="STRING" id="632955.GCA_000829675_00209"/>
<dbReference type="PATRIC" id="fig|421052.3.peg.3568"/>
<dbReference type="OrthoDB" id="9792269at2"/>
<evidence type="ECO:0000313" key="3">
    <source>
        <dbReference type="EMBL" id="EPF69375.1"/>
    </source>
</evidence>
<feature type="domain" description="Glycosyl transferase family 1" evidence="1">
    <location>
        <begin position="178"/>
        <end position="330"/>
    </location>
</feature>
<dbReference type="GO" id="GO:1901135">
    <property type="term" value="P:carbohydrate derivative metabolic process"/>
    <property type="evidence" value="ECO:0007669"/>
    <property type="project" value="UniProtKB-ARBA"/>
</dbReference>
<dbReference type="HOGENOM" id="CLU_009583_0_3_6"/>
<evidence type="ECO:0000313" key="4">
    <source>
        <dbReference type="Proteomes" id="UP000014568"/>
    </source>
</evidence>
<evidence type="ECO:0000259" key="2">
    <source>
        <dbReference type="Pfam" id="PF13439"/>
    </source>
</evidence>
<evidence type="ECO:0008006" key="5">
    <source>
        <dbReference type="Google" id="ProtNLM"/>
    </source>
</evidence>
<keyword evidence="4" id="KW-1185">Reference proteome</keyword>
<dbReference type="Gene3D" id="3.40.50.2000">
    <property type="entry name" value="Glycogen Phosphorylase B"/>
    <property type="match status" value="2"/>
</dbReference>
<sequence length="364" mass="40585">MRILFLITGLGGGGAERVVVDLADQMYMQGHQVKIAYLKGNVVLKPEHDAIELIYLGLESLTSSLTAFRRYHTLLNRFSPDVVHAHMVHANIFARLSRIFKPINKLICTAHSNNEGGKLRMLAYRYTHSWADVTTNVSMAAAENFEHLGAVPVGEILTVYNGIDLQKFKYRPDLNSQLREQLSVMPEQKIILAVGRLHEAKDYPNLIRSFHTLKSIVEGAQLPKLFIAGDGEQHKALLQLIEDYQLQHDIHLLGRRDDIEQLMSVADYFVLSSSFEGFGLVVAEAMACETFVIATDCGGVREVMGDTGILVPTANSHALANALLSALSLAQNLIDENNLRARQRVEKMFSLDGSVQKWLEIYAS</sequence>
<reference evidence="3 4" key="1">
    <citation type="submission" date="2013-06" db="EMBL/GenBank/DDBJ databases">
        <title>The Genome Sequence of Acinetobacter rudis CIP 110305.</title>
        <authorList>
            <consortium name="The Broad Institute Genome Sequencing Platform"/>
            <consortium name="The Broad Institute Genome Sequencing Center for Infectious Disease"/>
            <person name="Cerqueira G."/>
            <person name="Feldgarden M."/>
            <person name="Courvalin P."/>
            <person name="Perichon B."/>
            <person name="Grillot-Courvalin C."/>
            <person name="Clermont D."/>
            <person name="Rocha E."/>
            <person name="Yoon E.-J."/>
            <person name="Nemec A."/>
            <person name="Young S.K."/>
            <person name="Zeng Q."/>
            <person name="Gargeya S."/>
            <person name="Fitzgerald M."/>
            <person name="Abouelleil A."/>
            <person name="Alvarado L."/>
            <person name="Berlin A.M."/>
            <person name="Chapman S.B."/>
            <person name="Dewar J."/>
            <person name="Goldberg J."/>
            <person name="Griggs A."/>
            <person name="Gujja S."/>
            <person name="Hansen M."/>
            <person name="Howarth C."/>
            <person name="Imamovic A."/>
            <person name="Larimer J."/>
            <person name="McCowan C."/>
            <person name="Murphy C."/>
            <person name="Pearson M."/>
            <person name="Priest M."/>
            <person name="Roberts A."/>
            <person name="Saif S."/>
            <person name="Shea T."/>
            <person name="Sykes S."/>
            <person name="Wortman J."/>
            <person name="Nusbaum C."/>
            <person name="Birren B."/>
        </authorList>
    </citation>
    <scope>NUCLEOTIDE SEQUENCE [LARGE SCALE GENOMIC DNA]</scope>
    <source>
        <strain evidence="3 4">CIP 110305</strain>
    </source>
</reference>
<feature type="domain" description="Glycosyltransferase subfamily 4-like N-terminal" evidence="2">
    <location>
        <begin position="13"/>
        <end position="166"/>
    </location>
</feature>
<dbReference type="RefSeq" id="WP_016657997.1">
    <property type="nucleotide sequence ID" value="NZ_KE340355.1"/>
</dbReference>
<dbReference type="Pfam" id="PF13439">
    <property type="entry name" value="Glyco_transf_4"/>
    <property type="match status" value="1"/>
</dbReference>
<evidence type="ECO:0000259" key="1">
    <source>
        <dbReference type="Pfam" id="PF00534"/>
    </source>
</evidence>
<dbReference type="Proteomes" id="UP000014568">
    <property type="component" value="Unassembled WGS sequence"/>
</dbReference>
<dbReference type="InterPro" id="IPR028098">
    <property type="entry name" value="Glyco_trans_4-like_N"/>
</dbReference>
<dbReference type="GO" id="GO:0016757">
    <property type="term" value="F:glycosyltransferase activity"/>
    <property type="evidence" value="ECO:0007669"/>
    <property type="project" value="InterPro"/>
</dbReference>
<dbReference type="EMBL" id="ATGI01000043">
    <property type="protein sequence ID" value="EPF69375.1"/>
    <property type="molecule type" value="Genomic_DNA"/>
</dbReference>
<comment type="caution">
    <text evidence="3">The sequence shown here is derived from an EMBL/GenBank/DDBJ whole genome shotgun (WGS) entry which is preliminary data.</text>
</comment>